<keyword evidence="4" id="KW-1185">Reference proteome</keyword>
<evidence type="ECO:0000256" key="1">
    <source>
        <dbReference type="SAM" id="Phobius"/>
    </source>
</evidence>
<dbReference type="SUPFAM" id="SSF51206">
    <property type="entry name" value="cAMP-binding domain-like"/>
    <property type="match status" value="1"/>
</dbReference>
<dbReference type="Pfam" id="PF00027">
    <property type="entry name" value="cNMP_binding"/>
    <property type="match status" value="1"/>
</dbReference>
<keyword evidence="1" id="KW-1133">Transmembrane helix</keyword>
<feature type="domain" description="Cyclic nucleotide-binding" evidence="2">
    <location>
        <begin position="454"/>
        <end position="573"/>
    </location>
</feature>
<dbReference type="InParanoid" id="E4X162"/>
<keyword evidence="1" id="KW-0472">Membrane</keyword>
<dbReference type="PANTHER" id="PTHR45689:SF5">
    <property type="entry name" value="I[[H]] CHANNEL, ISOFORM E"/>
    <property type="match status" value="1"/>
</dbReference>
<dbReference type="Gene3D" id="2.60.120.10">
    <property type="entry name" value="Jelly Rolls"/>
    <property type="match status" value="1"/>
</dbReference>
<feature type="transmembrane region" description="Helical" evidence="1">
    <location>
        <begin position="270"/>
        <end position="295"/>
    </location>
</feature>
<dbReference type="CDD" id="cd00038">
    <property type="entry name" value="CAP_ED"/>
    <property type="match status" value="1"/>
</dbReference>
<dbReference type="Proteomes" id="UP000001307">
    <property type="component" value="Unassembled WGS sequence"/>
</dbReference>
<reference evidence="3 4" key="1">
    <citation type="journal article" date="2010" name="Science">
        <title>Plasticity of animal genome architecture unmasked by rapid evolution of a pelagic tunicate.</title>
        <authorList>
            <person name="Denoeud F."/>
            <person name="Henriet S."/>
            <person name="Mungpakdee S."/>
            <person name="Aury J.M."/>
            <person name="Da Silva C."/>
            <person name="Brinkmann H."/>
            <person name="Mikhaleva J."/>
            <person name="Olsen L.C."/>
            <person name="Jubin C."/>
            <person name="Canestro C."/>
            <person name="Bouquet J.M."/>
            <person name="Danks G."/>
            <person name="Poulain J."/>
            <person name="Campsteijn C."/>
            <person name="Adamski M."/>
            <person name="Cross I."/>
            <person name="Yadetie F."/>
            <person name="Muffato M."/>
            <person name="Louis A."/>
            <person name="Butcher S."/>
            <person name="Tsagkogeorga G."/>
            <person name="Konrad A."/>
            <person name="Singh S."/>
            <person name="Jensen M.F."/>
            <person name="Cong E.H."/>
            <person name="Eikeseth-Otteraa H."/>
            <person name="Noel B."/>
            <person name="Anthouard V."/>
            <person name="Porcel B.M."/>
            <person name="Kachouri-Lafond R."/>
            <person name="Nishino A."/>
            <person name="Ugolini M."/>
            <person name="Chourrout P."/>
            <person name="Nishida H."/>
            <person name="Aasland R."/>
            <person name="Huzurbazar S."/>
            <person name="Westhof E."/>
            <person name="Delsuc F."/>
            <person name="Lehrach H."/>
            <person name="Reinhardt R."/>
            <person name="Weissenbach J."/>
            <person name="Roy S.W."/>
            <person name="Artiguenave F."/>
            <person name="Postlethwait J.H."/>
            <person name="Manak J.R."/>
            <person name="Thompson E.M."/>
            <person name="Jaillon O."/>
            <person name="Du Pasquier L."/>
            <person name="Boudinot P."/>
            <person name="Liberles D.A."/>
            <person name="Volff J.N."/>
            <person name="Philippe H."/>
            <person name="Lenhard B."/>
            <person name="Roest Crollius H."/>
            <person name="Wincker P."/>
            <person name="Chourrout D."/>
        </authorList>
    </citation>
    <scope>NUCLEOTIDE SEQUENCE [LARGE SCALE GENOMIC DNA]</scope>
</reference>
<dbReference type="AlphaFoldDB" id="E4X162"/>
<dbReference type="InterPro" id="IPR018490">
    <property type="entry name" value="cNMP-bd_dom_sf"/>
</dbReference>
<dbReference type="GO" id="GO:0005249">
    <property type="term" value="F:voltage-gated potassium channel activity"/>
    <property type="evidence" value="ECO:0007669"/>
    <property type="project" value="TreeGrafter"/>
</dbReference>
<evidence type="ECO:0000313" key="3">
    <source>
        <dbReference type="EMBL" id="CBY23542.1"/>
    </source>
</evidence>
<gene>
    <name evidence="3" type="ORF">GSOID_T00015991001</name>
</gene>
<dbReference type="SMART" id="SM00100">
    <property type="entry name" value="cNMP"/>
    <property type="match status" value="1"/>
</dbReference>
<dbReference type="InterPro" id="IPR000595">
    <property type="entry name" value="cNMP-bd_dom"/>
</dbReference>
<feature type="transmembrane region" description="Helical" evidence="1">
    <location>
        <begin position="137"/>
        <end position="156"/>
    </location>
</feature>
<dbReference type="Gene3D" id="1.10.287.630">
    <property type="entry name" value="Helix hairpin bin"/>
    <property type="match status" value="1"/>
</dbReference>
<dbReference type="OrthoDB" id="421226at2759"/>
<evidence type="ECO:0000259" key="2">
    <source>
        <dbReference type="PROSITE" id="PS50042"/>
    </source>
</evidence>
<dbReference type="PROSITE" id="PS00889">
    <property type="entry name" value="CNMP_BINDING_2"/>
    <property type="match status" value="1"/>
</dbReference>
<dbReference type="GO" id="GO:0035725">
    <property type="term" value="P:sodium ion transmembrane transport"/>
    <property type="evidence" value="ECO:0007669"/>
    <property type="project" value="TreeGrafter"/>
</dbReference>
<dbReference type="PROSITE" id="PS00888">
    <property type="entry name" value="CNMP_BINDING_1"/>
    <property type="match status" value="1"/>
</dbReference>
<dbReference type="PANTHER" id="PTHR45689">
    <property type="entry name" value="I[[H]] CHANNEL, ISOFORM E"/>
    <property type="match status" value="1"/>
</dbReference>
<dbReference type="GO" id="GO:0003254">
    <property type="term" value="P:regulation of membrane depolarization"/>
    <property type="evidence" value="ECO:0007669"/>
    <property type="project" value="TreeGrafter"/>
</dbReference>
<proteinExistence type="predicted"/>
<keyword evidence="1" id="KW-0812">Transmembrane</keyword>
<evidence type="ECO:0000313" key="4">
    <source>
        <dbReference type="Proteomes" id="UP000001307"/>
    </source>
</evidence>
<feature type="transmembrane region" description="Helical" evidence="1">
    <location>
        <begin position="96"/>
        <end position="117"/>
    </location>
</feature>
<dbReference type="Gene3D" id="1.10.287.70">
    <property type="match status" value="1"/>
</dbReference>
<dbReference type="EMBL" id="FN653021">
    <property type="protein sequence ID" value="CBY23542.1"/>
    <property type="molecule type" value="Genomic_DNA"/>
</dbReference>
<feature type="transmembrane region" description="Helical" evidence="1">
    <location>
        <begin position="351"/>
        <end position="375"/>
    </location>
</feature>
<dbReference type="InterPro" id="IPR018488">
    <property type="entry name" value="cNMP-bd_CS"/>
</dbReference>
<name>E4X162_OIKDI</name>
<dbReference type="GO" id="GO:0098855">
    <property type="term" value="C:HCN channel complex"/>
    <property type="evidence" value="ECO:0007669"/>
    <property type="project" value="TreeGrafter"/>
</dbReference>
<protein>
    <recommendedName>
        <fullName evidence="2">Cyclic nucleotide-binding domain-containing protein</fullName>
    </recommendedName>
</protein>
<dbReference type="InterPro" id="IPR051413">
    <property type="entry name" value="K/Na_HCN_channel"/>
</dbReference>
<dbReference type="SUPFAM" id="SSF81324">
    <property type="entry name" value="Voltage-gated potassium channels"/>
    <property type="match status" value="1"/>
</dbReference>
<accession>E4X162</accession>
<dbReference type="InterPro" id="IPR014710">
    <property type="entry name" value="RmlC-like_jellyroll"/>
</dbReference>
<organism evidence="3 4">
    <name type="scientific">Oikopleura dioica</name>
    <name type="common">Tunicate</name>
    <dbReference type="NCBI Taxonomy" id="34765"/>
    <lineage>
        <taxon>Eukaryota</taxon>
        <taxon>Metazoa</taxon>
        <taxon>Chordata</taxon>
        <taxon>Tunicata</taxon>
        <taxon>Appendicularia</taxon>
        <taxon>Copelata</taxon>
        <taxon>Oikopleuridae</taxon>
        <taxon>Oikopleura</taxon>
    </lineage>
</organism>
<dbReference type="PROSITE" id="PS50042">
    <property type="entry name" value="CNMP_BINDING_3"/>
    <property type="match status" value="1"/>
</dbReference>
<sequence length="685" mass="79007">MSLNPRRQSVRDARKTAFQTRKSNMNSLAQFGISDPNDASQLFKKESKIDQLKRKSIFSVADFHADKFGCEEKLKAENEMLETLPFVIHPYSVFRIFLDLTSALILFLNIYTIPMFISFPKFESIYAMIRPDTIHSYFAFWITLISDIWFTFEIMCNFRTGYEEAEIPILNVKMIRKRYMRGWFWLDLLATLPMDKIVAVFFNDVDVYAVELASDIAGTQKVAAGDIVRYLKFIRLTKLTGVLRLMRLSRFFRNLTLYMEKILNADVAKGLIKIFMFIFVLLTWMHISACFQFAVTTFHPAFPHKSSWTTLQHLHVDQTSFNYQYINSIFRSLSHMFIGYGSLGPQNYYDLWAVFCSAFIGNLLKAAFIGIASSMMHMMAASKRLYNEKVASVMGYLEANKVPKELSQRVTNYYEKRYAGKMFDETKVLKILNPKLRMEIIRHNCAPLITGVPFLKTAPKNFVDEILPFMKLEMYMKDDAIVKIGQTGRSMYFISKGSVLVEMPDIADSKPFILKVGDFFGEISLLMPTVKRQATIIATDELYVYSLSYDDFQLIAGSYPKEQSRLLEVAKERLGDKYEELAKDFEEVLAEEAPVITTSTSENDFAPVHPIDPYADSGRLHNVERRSVSAGLMSTNETNVRRSQLAKKGPSRSQMSINYRMSRQVIMPIVRESEDESEEEEPFGW</sequence>